<accession>A0A7W8VG21</accession>
<evidence type="ECO:0000313" key="2">
    <source>
        <dbReference type="EMBL" id="MBB5435176.1"/>
    </source>
</evidence>
<name>A0A7W8VG21_9ACTN</name>
<feature type="compositionally biased region" description="Basic and acidic residues" evidence="1">
    <location>
        <begin position="15"/>
        <end position="59"/>
    </location>
</feature>
<dbReference type="Proteomes" id="UP000572635">
    <property type="component" value="Unassembled WGS sequence"/>
</dbReference>
<organism evidence="2 3">
    <name type="scientific">Nocardiopsis composta</name>
    <dbReference type="NCBI Taxonomy" id="157465"/>
    <lineage>
        <taxon>Bacteria</taxon>
        <taxon>Bacillati</taxon>
        <taxon>Actinomycetota</taxon>
        <taxon>Actinomycetes</taxon>
        <taxon>Streptosporangiales</taxon>
        <taxon>Nocardiopsidaceae</taxon>
        <taxon>Nocardiopsis</taxon>
    </lineage>
</organism>
<dbReference type="RefSeq" id="WP_184397793.1">
    <property type="nucleotide sequence ID" value="NZ_BAAAJD010000105.1"/>
</dbReference>
<keyword evidence="3" id="KW-1185">Reference proteome</keyword>
<proteinExistence type="predicted"/>
<reference evidence="2 3" key="1">
    <citation type="submission" date="2020-08" db="EMBL/GenBank/DDBJ databases">
        <title>Sequencing the genomes of 1000 actinobacteria strains.</title>
        <authorList>
            <person name="Klenk H.-P."/>
        </authorList>
    </citation>
    <scope>NUCLEOTIDE SEQUENCE [LARGE SCALE GENOMIC DNA]</scope>
    <source>
        <strain evidence="2 3">DSM 44551</strain>
    </source>
</reference>
<dbReference type="AlphaFoldDB" id="A0A7W8VG21"/>
<evidence type="ECO:0000256" key="1">
    <source>
        <dbReference type="SAM" id="MobiDB-lite"/>
    </source>
</evidence>
<feature type="region of interest" description="Disordered" evidence="1">
    <location>
        <begin position="1"/>
        <end position="59"/>
    </location>
</feature>
<gene>
    <name evidence="2" type="ORF">HDA36_005260</name>
</gene>
<comment type="caution">
    <text evidence="2">The sequence shown here is derived from an EMBL/GenBank/DDBJ whole genome shotgun (WGS) entry which is preliminary data.</text>
</comment>
<dbReference type="EMBL" id="JACHDB010000001">
    <property type="protein sequence ID" value="MBB5435176.1"/>
    <property type="molecule type" value="Genomic_DNA"/>
</dbReference>
<sequence>MTLSDHRATVSHKLKTIDKEVKALGKHDDTADSDGHKPDRPIPPKRPDDEGGGGGKHEK</sequence>
<protein>
    <submittedName>
        <fullName evidence="2">Uncharacterized protein</fullName>
    </submittedName>
</protein>
<evidence type="ECO:0000313" key="3">
    <source>
        <dbReference type="Proteomes" id="UP000572635"/>
    </source>
</evidence>